<protein>
    <recommendedName>
        <fullName evidence="7">Alginate lyase domain-containing protein</fullName>
    </recommendedName>
</protein>
<sequence length="593" mass="65505">MVNFQAVAAAIAVAASIPYVSGLPAPAFTHPVFRHGPHVSNNSVHLPGPTSKPHTTNEPKAAPWIIGSKEHRQALLDGLLIWHRNGCAKKDPSSQLSPLTQDSGCADLYKDLKPLLSSERDDGSFYFPQGWPSNSTAPNCGSIHAINTEGIKMNRNWHKQTLRLIKQRLKHASGQLHPSSRKESRMHPPERLMTGGTRVGNANVASSSSEPKAPYNIATRERAGEISRAVLNDCLENQWPHHVCVAMADSLRDGTGPLLAAGHSYNKMQASGGGTNFIAKLIQIIFGWLVNPDTWKKNHHASSKASISAALAPWVAHTADAPPAPASPSGNDTSTSNSTRLEPKQPKDINYASKIANILDEYAEGMPGREFGTWPVYFTPLFDQLKIDGYANGTARGNLTAEGMKAREETYTPLARTLLAQTIFYPSTEWLGGVNILLRAMEIDGLVRDLRGKASHSSFNKSVIPFTESSLNYLNEYAAIVLEAHKHDYRLDETLQSFRPLLKELDVDGYMYPGHHFKSGETKVVTSLQHKLPTPQQEKYDKLILQSHRQMSEVRPVGKHHLLTPYVLYHHMVRDEVASRQVLNELELQSILL</sequence>
<dbReference type="EMBL" id="LKMD01000102">
    <property type="protein sequence ID" value="PIA97753.1"/>
    <property type="molecule type" value="Genomic_DNA"/>
</dbReference>
<evidence type="ECO:0000256" key="2">
    <source>
        <dbReference type="SAM" id="SignalP"/>
    </source>
</evidence>
<organism evidence="3 5">
    <name type="scientific">Cercospora beticola</name>
    <name type="common">Sugarbeet leaf spot fungus</name>
    <dbReference type="NCBI Taxonomy" id="122368"/>
    <lineage>
        <taxon>Eukaryota</taxon>
        <taxon>Fungi</taxon>
        <taxon>Dikarya</taxon>
        <taxon>Ascomycota</taxon>
        <taxon>Pezizomycotina</taxon>
        <taxon>Dothideomycetes</taxon>
        <taxon>Dothideomycetidae</taxon>
        <taxon>Mycosphaerellales</taxon>
        <taxon>Mycosphaerellaceae</taxon>
        <taxon>Cercospora</taxon>
    </lineage>
</organism>
<evidence type="ECO:0008006" key="7">
    <source>
        <dbReference type="Google" id="ProtNLM"/>
    </source>
</evidence>
<feature type="region of interest" description="Disordered" evidence="1">
    <location>
        <begin position="319"/>
        <end position="346"/>
    </location>
</feature>
<evidence type="ECO:0000256" key="1">
    <source>
        <dbReference type="SAM" id="MobiDB-lite"/>
    </source>
</evidence>
<evidence type="ECO:0000313" key="3">
    <source>
        <dbReference type="EMBL" id="PIA97753.1"/>
    </source>
</evidence>
<feature type="region of interest" description="Disordered" evidence="1">
    <location>
        <begin position="170"/>
        <end position="212"/>
    </location>
</feature>
<feature type="chain" id="PRO_5013559204" description="Alginate lyase domain-containing protein" evidence="2">
    <location>
        <begin position="23"/>
        <end position="593"/>
    </location>
</feature>
<reference evidence="3 5" key="1">
    <citation type="submission" date="2015-10" db="EMBL/GenBank/DDBJ databases">
        <title>The cercosporin biosynthetic gene cluster was horizontally transferred to several fungal lineages and shown to be expanded in Cercospora beticola based on microsynteny with recipient genomes.</title>
        <authorList>
            <person name="De Jonge R."/>
            <person name="Ebert M.K."/>
            <person name="Suttle J.C."/>
            <person name="Jurick Ii W.M."/>
            <person name="Secor G.A."/>
            <person name="Thomma B.P."/>
            <person name="Van De Peer Y."/>
            <person name="Bolton M.D."/>
        </authorList>
    </citation>
    <scope>NUCLEOTIDE SEQUENCE [LARGE SCALE GENOMIC DNA]</scope>
    <source>
        <strain evidence="3 5">09-40</strain>
    </source>
</reference>
<reference evidence="4 6" key="2">
    <citation type="submission" date="2023-09" db="EMBL/GenBank/DDBJ databases">
        <title>Complete-Gapless Cercospora beticola genome.</title>
        <authorList>
            <person name="Wyatt N.A."/>
            <person name="Spanner R.E."/>
            <person name="Bolton M.D."/>
        </authorList>
    </citation>
    <scope>NUCLEOTIDE SEQUENCE [LARGE SCALE GENOMIC DNA]</scope>
    <source>
        <strain evidence="4">Cb09-40</strain>
    </source>
</reference>
<evidence type="ECO:0000313" key="4">
    <source>
        <dbReference type="EMBL" id="WPA99158.1"/>
    </source>
</evidence>
<keyword evidence="2" id="KW-0732">Signal</keyword>
<accession>A0A2G5HZS4</accession>
<proteinExistence type="predicted"/>
<feature type="compositionally biased region" description="Basic and acidic residues" evidence="1">
    <location>
        <begin position="180"/>
        <end position="190"/>
    </location>
</feature>
<evidence type="ECO:0000313" key="6">
    <source>
        <dbReference type="Proteomes" id="UP001302367"/>
    </source>
</evidence>
<gene>
    <name evidence="3" type="ORF">CB0940_06520</name>
    <name evidence="4" type="ORF">RHO25_003774</name>
</gene>
<evidence type="ECO:0000313" key="5">
    <source>
        <dbReference type="Proteomes" id="UP000230605"/>
    </source>
</evidence>
<dbReference type="Proteomes" id="UP001302367">
    <property type="component" value="Chromosome 2"/>
</dbReference>
<dbReference type="OrthoDB" id="3639574at2759"/>
<dbReference type="Proteomes" id="UP000230605">
    <property type="component" value="Chromosome 2"/>
</dbReference>
<feature type="region of interest" description="Disordered" evidence="1">
    <location>
        <begin position="39"/>
        <end position="60"/>
    </location>
</feature>
<dbReference type="EMBL" id="CP134185">
    <property type="protein sequence ID" value="WPA99158.1"/>
    <property type="molecule type" value="Genomic_DNA"/>
</dbReference>
<feature type="compositionally biased region" description="Polar residues" evidence="1">
    <location>
        <begin position="330"/>
        <end position="340"/>
    </location>
</feature>
<feature type="signal peptide" evidence="2">
    <location>
        <begin position="1"/>
        <end position="22"/>
    </location>
</feature>
<name>A0A2G5HZS4_CERBT</name>
<dbReference type="AlphaFoldDB" id="A0A2G5HZS4"/>
<keyword evidence="6" id="KW-1185">Reference proteome</keyword>